<accession>A0AAE1C546</accession>
<gene>
    <name evidence="2" type="ORF">LTR78_001812</name>
</gene>
<proteinExistence type="predicted"/>
<evidence type="ECO:0000313" key="3">
    <source>
        <dbReference type="Proteomes" id="UP001274830"/>
    </source>
</evidence>
<feature type="signal peptide" evidence="1">
    <location>
        <begin position="1"/>
        <end position="22"/>
    </location>
</feature>
<evidence type="ECO:0000256" key="1">
    <source>
        <dbReference type="SAM" id="SignalP"/>
    </source>
</evidence>
<reference evidence="2" key="1">
    <citation type="submission" date="2023-07" db="EMBL/GenBank/DDBJ databases">
        <title>Black Yeasts Isolated from many extreme environments.</title>
        <authorList>
            <person name="Coleine C."/>
            <person name="Stajich J.E."/>
            <person name="Selbmann L."/>
        </authorList>
    </citation>
    <scope>NUCLEOTIDE SEQUENCE</scope>
    <source>
        <strain evidence="2">CCFEE 5485</strain>
    </source>
</reference>
<keyword evidence="1" id="KW-0732">Signal</keyword>
<dbReference type="AlphaFoldDB" id="A0AAE1C546"/>
<dbReference type="EMBL" id="JAUTXT010000004">
    <property type="protein sequence ID" value="KAK3678515.1"/>
    <property type="molecule type" value="Genomic_DNA"/>
</dbReference>
<keyword evidence="3" id="KW-1185">Reference proteome</keyword>
<organism evidence="2 3">
    <name type="scientific">Recurvomyces mirabilis</name>
    <dbReference type="NCBI Taxonomy" id="574656"/>
    <lineage>
        <taxon>Eukaryota</taxon>
        <taxon>Fungi</taxon>
        <taxon>Dikarya</taxon>
        <taxon>Ascomycota</taxon>
        <taxon>Pezizomycotina</taxon>
        <taxon>Dothideomycetes</taxon>
        <taxon>Dothideomycetidae</taxon>
        <taxon>Mycosphaerellales</taxon>
        <taxon>Teratosphaeriaceae</taxon>
        <taxon>Recurvomyces</taxon>
    </lineage>
</organism>
<feature type="chain" id="PRO_5042028947" evidence="1">
    <location>
        <begin position="23"/>
        <end position="80"/>
    </location>
</feature>
<name>A0AAE1C546_9PEZI</name>
<dbReference type="Proteomes" id="UP001274830">
    <property type="component" value="Unassembled WGS sequence"/>
</dbReference>
<protein>
    <submittedName>
        <fullName evidence="2">Uncharacterized protein</fullName>
    </submittedName>
</protein>
<comment type="caution">
    <text evidence="2">The sequence shown here is derived from an EMBL/GenBank/DDBJ whole genome shotgun (WGS) entry which is preliminary data.</text>
</comment>
<evidence type="ECO:0000313" key="2">
    <source>
        <dbReference type="EMBL" id="KAK3678515.1"/>
    </source>
</evidence>
<sequence length="80" mass="8735">MYFFSTLTTGLVIAAGLANAAAIPVRSSTPVNAATPSTEKHAATSSVLARDDDCLKLSFQFEPKCHFKLFRTGDWSEYFD</sequence>